<accession>A0A850EL19</accession>
<dbReference type="EMBL" id="JABWCS010000210">
    <property type="protein sequence ID" value="NUU61725.1"/>
    <property type="molecule type" value="Genomic_DNA"/>
</dbReference>
<dbReference type="AlphaFoldDB" id="A0A850EL19"/>
<gene>
    <name evidence="2" type="ORF">HPT30_15380</name>
</gene>
<dbReference type="Proteomes" id="UP000564806">
    <property type="component" value="Unassembled WGS sequence"/>
</dbReference>
<protein>
    <submittedName>
        <fullName evidence="2">ABC-2 transporter permease</fullName>
    </submittedName>
</protein>
<feature type="transmembrane region" description="Helical" evidence="1">
    <location>
        <begin position="213"/>
        <end position="233"/>
    </location>
</feature>
<evidence type="ECO:0000313" key="3">
    <source>
        <dbReference type="Proteomes" id="UP000564806"/>
    </source>
</evidence>
<feature type="transmembrane region" description="Helical" evidence="1">
    <location>
        <begin position="55"/>
        <end position="72"/>
    </location>
</feature>
<feature type="transmembrane region" description="Helical" evidence="1">
    <location>
        <begin position="174"/>
        <end position="193"/>
    </location>
</feature>
<proteinExistence type="predicted"/>
<dbReference type="Pfam" id="PF13346">
    <property type="entry name" value="ABC2_membrane_5"/>
    <property type="match status" value="1"/>
</dbReference>
<comment type="caution">
    <text evidence="2">The sequence shown here is derived from an EMBL/GenBank/DDBJ whole genome shotgun (WGS) entry which is preliminary data.</text>
</comment>
<feature type="transmembrane region" description="Helical" evidence="1">
    <location>
        <begin position="20"/>
        <end position="43"/>
    </location>
</feature>
<sequence length="242" mass="27484">MKTFKQSWFIIRGDFRGAKYKIVFTAVFSLLFMGYLGGLTALIVNDSLGGKDRDVLADFLLLTMVPMLGFTYSRRALKYWSEDSYTKMLMYLKSLPIPMEVIVSKRKLQSFLSFGINGILYFGLIYAIGEHVQANLNGIEYLSFAFTWIGYGLMIAGVYIFIELLFSGKAYGWFTMLIMGLSLATAVIVRLSGGNLLFFTVESSKEWGLLSPVMWGMLLVGLIALQVISKWTLHRLKRRNFI</sequence>
<feature type="transmembrane region" description="Helical" evidence="1">
    <location>
        <begin position="111"/>
        <end position="129"/>
    </location>
</feature>
<organism evidence="2 3">
    <name type="scientific">Paenibacillus agri</name>
    <dbReference type="NCBI Taxonomy" id="2744309"/>
    <lineage>
        <taxon>Bacteria</taxon>
        <taxon>Bacillati</taxon>
        <taxon>Bacillota</taxon>
        <taxon>Bacilli</taxon>
        <taxon>Bacillales</taxon>
        <taxon>Paenibacillaceae</taxon>
        <taxon>Paenibacillus</taxon>
    </lineage>
</organism>
<dbReference type="InterPro" id="IPR025699">
    <property type="entry name" value="ABC2_memb-like"/>
</dbReference>
<keyword evidence="1" id="KW-1133">Transmembrane helix</keyword>
<feature type="transmembrane region" description="Helical" evidence="1">
    <location>
        <begin position="141"/>
        <end position="162"/>
    </location>
</feature>
<evidence type="ECO:0000313" key="2">
    <source>
        <dbReference type="EMBL" id="NUU61725.1"/>
    </source>
</evidence>
<name>A0A850EL19_9BACL</name>
<evidence type="ECO:0000256" key="1">
    <source>
        <dbReference type="SAM" id="Phobius"/>
    </source>
</evidence>
<keyword evidence="1" id="KW-0812">Transmembrane</keyword>
<keyword evidence="3" id="KW-1185">Reference proteome</keyword>
<reference evidence="2" key="1">
    <citation type="submission" date="2020-06" db="EMBL/GenBank/DDBJ databases">
        <title>Paenibacillus sp. nov., isolated from soil.</title>
        <authorList>
            <person name="Seo Y.L."/>
        </authorList>
    </citation>
    <scope>NUCLEOTIDE SEQUENCE [LARGE SCALE GENOMIC DNA]</scope>
    <source>
        <strain evidence="2">JW14</strain>
    </source>
</reference>
<dbReference type="RefSeq" id="WP_175372226.1">
    <property type="nucleotide sequence ID" value="NZ_JABWCS010000210.1"/>
</dbReference>
<keyword evidence="1" id="KW-0472">Membrane</keyword>